<keyword evidence="3" id="KW-1185">Reference proteome</keyword>
<dbReference type="GO" id="GO:0003677">
    <property type="term" value="F:DNA binding"/>
    <property type="evidence" value="ECO:0007669"/>
    <property type="project" value="InterPro"/>
</dbReference>
<evidence type="ECO:0000256" key="1">
    <source>
        <dbReference type="ARBA" id="ARBA00023172"/>
    </source>
</evidence>
<dbReference type="SUPFAM" id="SSF56349">
    <property type="entry name" value="DNA breaking-rejoining enzymes"/>
    <property type="match status" value="1"/>
</dbReference>
<sequence>MYIILHPAAVKDRRLSYAYHNGKCTNQVVYKNQFYKVPETVANFLQLENANSYTAHSFRRSSATLLVESVEDLMTLEKHGDWKSSTVAKGKKNPNFNYNNNNNNW</sequence>
<dbReference type="OrthoDB" id="6759321at2759"/>
<dbReference type="Gene3D" id="1.10.443.10">
    <property type="entry name" value="Intergrase catalytic core"/>
    <property type="match status" value="1"/>
</dbReference>
<accession>A0A9P0M160</accession>
<dbReference type="EMBL" id="CAKOFQ010007507">
    <property type="protein sequence ID" value="CAH2002713.1"/>
    <property type="molecule type" value="Genomic_DNA"/>
</dbReference>
<name>A0A9P0M160_ACAOB</name>
<dbReference type="InterPro" id="IPR013762">
    <property type="entry name" value="Integrase-like_cat_sf"/>
</dbReference>
<dbReference type="AlphaFoldDB" id="A0A9P0M160"/>
<comment type="caution">
    <text evidence="2">The sequence shown here is derived from an EMBL/GenBank/DDBJ whole genome shotgun (WGS) entry which is preliminary data.</text>
</comment>
<evidence type="ECO:0000313" key="2">
    <source>
        <dbReference type="EMBL" id="CAH2002713.1"/>
    </source>
</evidence>
<proteinExistence type="predicted"/>
<evidence type="ECO:0000313" key="3">
    <source>
        <dbReference type="Proteomes" id="UP001152888"/>
    </source>
</evidence>
<keyword evidence="1" id="KW-0233">DNA recombination</keyword>
<evidence type="ECO:0008006" key="4">
    <source>
        <dbReference type="Google" id="ProtNLM"/>
    </source>
</evidence>
<dbReference type="GO" id="GO:0006310">
    <property type="term" value="P:DNA recombination"/>
    <property type="evidence" value="ECO:0007669"/>
    <property type="project" value="UniProtKB-KW"/>
</dbReference>
<reference evidence="2" key="1">
    <citation type="submission" date="2022-03" db="EMBL/GenBank/DDBJ databases">
        <authorList>
            <person name="Sayadi A."/>
        </authorList>
    </citation>
    <scope>NUCLEOTIDE SEQUENCE</scope>
</reference>
<gene>
    <name evidence="2" type="ORF">ACAOBT_LOCUS26936</name>
</gene>
<organism evidence="2 3">
    <name type="scientific">Acanthoscelides obtectus</name>
    <name type="common">Bean weevil</name>
    <name type="synonym">Bruchus obtectus</name>
    <dbReference type="NCBI Taxonomy" id="200917"/>
    <lineage>
        <taxon>Eukaryota</taxon>
        <taxon>Metazoa</taxon>
        <taxon>Ecdysozoa</taxon>
        <taxon>Arthropoda</taxon>
        <taxon>Hexapoda</taxon>
        <taxon>Insecta</taxon>
        <taxon>Pterygota</taxon>
        <taxon>Neoptera</taxon>
        <taxon>Endopterygota</taxon>
        <taxon>Coleoptera</taxon>
        <taxon>Polyphaga</taxon>
        <taxon>Cucujiformia</taxon>
        <taxon>Chrysomeloidea</taxon>
        <taxon>Chrysomelidae</taxon>
        <taxon>Bruchinae</taxon>
        <taxon>Bruchini</taxon>
        <taxon>Acanthoscelides</taxon>
    </lineage>
</organism>
<dbReference type="GO" id="GO:0015074">
    <property type="term" value="P:DNA integration"/>
    <property type="evidence" value="ECO:0007669"/>
    <property type="project" value="InterPro"/>
</dbReference>
<dbReference type="InterPro" id="IPR011010">
    <property type="entry name" value="DNA_brk_join_enz"/>
</dbReference>
<protein>
    <recommendedName>
        <fullName evidence="4">Tyr recombinase domain-containing protein</fullName>
    </recommendedName>
</protein>
<dbReference type="Proteomes" id="UP001152888">
    <property type="component" value="Unassembled WGS sequence"/>
</dbReference>